<evidence type="ECO:0000313" key="2">
    <source>
        <dbReference type="EMBL" id="KZT29943.1"/>
    </source>
</evidence>
<reference evidence="2 3" key="1">
    <citation type="journal article" date="2016" name="Mol. Biol. Evol.">
        <title>Comparative Genomics of Early-Diverging Mushroom-Forming Fungi Provides Insights into the Origins of Lignocellulose Decay Capabilities.</title>
        <authorList>
            <person name="Nagy L.G."/>
            <person name="Riley R."/>
            <person name="Tritt A."/>
            <person name="Adam C."/>
            <person name="Daum C."/>
            <person name="Floudas D."/>
            <person name="Sun H."/>
            <person name="Yadav J.S."/>
            <person name="Pangilinan J."/>
            <person name="Larsson K.H."/>
            <person name="Matsuura K."/>
            <person name="Barry K."/>
            <person name="Labutti K."/>
            <person name="Kuo R."/>
            <person name="Ohm R.A."/>
            <person name="Bhattacharya S.S."/>
            <person name="Shirouzu T."/>
            <person name="Yoshinaga Y."/>
            <person name="Martin F.M."/>
            <person name="Grigoriev I.V."/>
            <person name="Hibbett D.S."/>
        </authorList>
    </citation>
    <scope>NUCLEOTIDE SEQUENCE [LARGE SCALE GENOMIC DNA]</scope>
    <source>
        <strain evidence="2 3">HHB14362 ss-1</strain>
    </source>
</reference>
<evidence type="ECO:0000313" key="3">
    <source>
        <dbReference type="Proteomes" id="UP000076761"/>
    </source>
</evidence>
<protein>
    <recommendedName>
        <fullName evidence="4">CCD97-like C-terminal domain-containing protein</fullName>
    </recommendedName>
</protein>
<feature type="region of interest" description="Disordered" evidence="1">
    <location>
        <begin position="143"/>
        <end position="188"/>
    </location>
</feature>
<gene>
    <name evidence="2" type="ORF">NEOLEDRAFT_1160394</name>
</gene>
<proteinExistence type="predicted"/>
<dbReference type="EMBL" id="KV425553">
    <property type="protein sequence ID" value="KZT29943.1"/>
    <property type="molecule type" value="Genomic_DNA"/>
</dbReference>
<organism evidence="2 3">
    <name type="scientific">Neolentinus lepideus HHB14362 ss-1</name>
    <dbReference type="NCBI Taxonomy" id="1314782"/>
    <lineage>
        <taxon>Eukaryota</taxon>
        <taxon>Fungi</taxon>
        <taxon>Dikarya</taxon>
        <taxon>Basidiomycota</taxon>
        <taxon>Agaricomycotina</taxon>
        <taxon>Agaricomycetes</taxon>
        <taxon>Gloeophyllales</taxon>
        <taxon>Gloeophyllaceae</taxon>
        <taxon>Neolentinus</taxon>
    </lineage>
</organism>
<name>A0A165VNK6_9AGAM</name>
<dbReference type="InParanoid" id="A0A165VNK6"/>
<evidence type="ECO:0000256" key="1">
    <source>
        <dbReference type="SAM" id="MobiDB-lite"/>
    </source>
</evidence>
<dbReference type="OrthoDB" id="3345311at2759"/>
<dbReference type="STRING" id="1314782.A0A165VNK6"/>
<sequence length="245" mass="28520">MTDRLDFPADRTLSYLGLPSDYVPHPAQDPIRFLTNNVRMLPPDLALPFSSITTPKERTSVAVIRNRRTKFTLSSPRELAFDTAKNKWPMLWGRGGRSEQEQGREEKEWAEKEFMGGQKQELGKLGGLLAGYEEERESERVRAIRREHAASMQVVEEEEEEEEEGEEDSDEDSVASGPPEEETEEEAIETFERRVTELFIYGMLEHSDDDLANKTDLYDRVDWDDEYDAEDERESEERWFDDNDE</sequence>
<evidence type="ECO:0008006" key="4">
    <source>
        <dbReference type="Google" id="ProtNLM"/>
    </source>
</evidence>
<keyword evidence="3" id="KW-1185">Reference proteome</keyword>
<dbReference type="AlphaFoldDB" id="A0A165VNK6"/>
<feature type="compositionally biased region" description="Acidic residues" evidence="1">
    <location>
        <begin position="155"/>
        <end position="188"/>
    </location>
</feature>
<accession>A0A165VNK6</accession>
<dbReference type="Proteomes" id="UP000076761">
    <property type="component" value="Unassembled WGS sequence"/>
</dbReference>